<evidence type="ECO:0000256" key="6">
    <source>
        <dbReference type="ARBA" id="ARBA00023065"/>
    </source>
</evidence>
<dbReference type="InterPro" id="IPR006690">
    <property type="entry name" value="OMPA-like_CS"/>
</dbReference>
<dbReference type="InterPro" id="IPR000498">
    <property type="entry name" value="OmpA-like_TM_dom"/>
</dbReference>
<dbReference type="InterPro" id="IPR006664">
    <property type="entry name" value="OMP_bac"/>
</dbReference>
<keyword evidence="6 11" id="KW-0406">Ion transport</keyword>
<dbReference type="EMBL" id="VSED01000001">
    <property type="protein sequence ID" value="TYA39951.1"/>
    <property type="molecule type" value="Genomic_DNA"/>
</dbReference>
<dbReference type="GO" id="GO:0046930">
    <property type="term" value="C:pore complex"/>
    <property type="evidence" value="ECO:0007669"/>
    <property type="project" value="UniProtKB-KW"/>
</dbReference>
<dbReference type="PRINTS" id="PR01022">
    <property type="entry name" value="OUTRMMBRANEA"/>
</dbReference>
<keyword evidence="3 11" id="KW-0813">Transport</keyword>
<feature type="chain" id="PRO_5014247093" description="Outer membrane protein A" evidence="11">
    <location>
        <begin position="25"/>
        <end position="356"/>
    </location>
</feature>
<evidence type="ECO:0000256" key="10">
    <source>
        <dbReference type="ARBA" id="ARBA00023237"/>
    </source>
</evidence>
<feature type="site" description="Part of salt bridge gating mechanism" evidence="11">
    <location>
        <position position="83"/>
    </location>
</feature>
<feature type="domain" description="OmpA-like" evidence="12">
    <location>
        <begin position="230"/>
        <end position="356"/>
    </location>
</feature>
<dbReference type="InterPro" id="IPR036737">
    <property type="entry name" value="OmpA-like_sf"/>
</dbReference>
<reference evidence="15 18" key="3">
    <citation type="submission" date="2019-08" db="EMBL/GenBank/DDBJ databases">
        <title>Whole genome sequencing of Aggregatibacter actinomycetemcomitans cultured from blood stream infections in Denmark reveals a novel phylogenetic lineage expressing serotype a membrane O polysaccharide.</title>
        <authorList>
            <person name="Nedergaard S."/>
            <person name="Kobel C.M."/>
            <person name="Nielsen M.B."/>
            <person name="Moeller R.T."/>
            <person name="Jensen A.B."/>
            <person name="Noerskov-Lauritsen N."/>
        </authorList>
    </citation>
    <scope>NUCLEOTIDE SEQUENCE [LARGE SCALE GENOMIC DNA]</scope>
    <source>
        <strain evidence="15 18">PN_563</strain>
    </source>
</reference>
<keyword evidence="8 11" id="KW-0472">Membrane</keyword>
<evidence type="ECO:0000313" key="13">
    <source>
        <dbReference type="EMBL" id="AMQ93336.1"/>
    </source>
</evidence>
<evidence type="ECO:0000256" key="3">
    <source>
        <dbReference type="ARBA" id="ARBA00022448"/>
    </source>
</evidence>
<comment type="subunit">
    <text evidence="11">Monomer and homodimer.</text>
</comment>
<dbReference type="Pfam" id="PF00691">
    <property type="entry name" value="OmpA"/>
    <property type="match status" value="1"/>
</dbReference>
<dbReference type="SMR" id="A0A142FY56"/>
<evidence type="ECO:0000313" key="18">
    <source>
        <dbReference type="Proteomes" id="UP000323012"/>
    </source>
</evidence>
<evidence type="ECO:0000256" key="4">
    <source>
        <dbReference type="ARBA" id="ARBA00022452"/>
    </source>
</evidence>
<dbReference type="Gene3D" id="3.30.1330.60">
    <property type="entry name" value="OmpA-like domain"/>
    <property type="match status" value="1"/>
</dbReference>
<evidence type="ECO:0000313" key="17">
    <source>
        <dbReference type="Proteomes" id="UP000226080"/>
    </source>
</evidence>
<dbReference type="PANTHER" id="PTHR30329:SF21">
    <property type="entry name" value="LIPOPROTEIN YIAD-RELATED"/>
    <property type="match status" value="1"/>
</dbReference>
<dbReference type="InterPro" id="IPR006665">
    <property type="entry name" value="OmpA-like"/>
</dbReference>
<dbReference type="GO" id="GO:0009279">
    <property type="term" value="C:cell outer membrane"/>
    <property type="evidence" value="ECO:0007669"/>
    <property type="project" value="UniProtKB-SubCell"/>
</dbReference>
<evidence type="ECO:0000259" key="12">
    <source>
        <dbReference type="PROSITE" id="PS51123"/>
    </source>
</evidence>
<proteinExistence type="inferred from homology"/>
<dbReference type="InterPro" id="IPR011250">
    <property type="entry name" value="OMP/PagP_B-barrel"/>
</dbReference>
<dbReference type="InterPro" id="IPR050330">
    <property type="entry name" value="Bact_OuterMem_StrucFunc"/>
</dbReference>
<name>A0A142FY56_AGGAC</name>
<keyword evidence="11" id="KW-0732">Signal</keyword>
<dbReference type="GO" id="GO:0034220">
    <property type="term" value="P:monoatomic ion transmembrane transport"/>
    <property type="evidence" value="ECO:0007669"/>
    <property type="project" value="UniProtKB-UniRule"/>
</dbReference>
<evidence type="ECO:0000256" key="11">
    <source>
        <dbReference type="HAMAP-Rule" id="MF_00842"/>
    </source>
</evidence>
<evidence type="ECO:0000313" key="16">
    <source>
        <dbReference type="Proteomes" id="UP000072236"/>
    </source>
</evidence>
<dbReference type="EMBL" id="CP012959">
    <property type="protein sequence ID" value="AMQ93336.1"/>
    <property type="molecule type" value="Genomic_DNA"/>
</dbReference>
<evidence type="ECO:0000313" key="15">
    <source>
        <dbReference type="EMBL" id="TYA39951.1"/>
    </source>
</evidence>
<dbReference type="SUPFAM" id="SSF56925">
    <property type="entry name" value="OMPA-like"/>
    <property type="match status" value="1"/>
</dbReference>
<protein>
    <recommendedName>
        <fullName evidence="11">Outer membrane protein A</fullName>
    </recommendedName>
    <alternativeName>
        <fullName evidence="11">Outer membrane porin A</fullName>
    </alternativeName>
</protein>
<dbReference type="Proteomes" id="UP000323012">
    <property type="component" value="Unassembled WGS sequence"/>
</dbReference>
<dbReference type="Proteomes" id="UP000226080">
    <property type="component" value="Unassembled WGS sequence"/>
</dbReference>
<dbReference type="PANTHER" id="PTHR30329">
    <property type="entry name" value="STATOR ELEMENT OF FLAGELLAR MOTOR COMPLEX"/>
    <property type="match status" value="1"/>
</dbReference>
<comment type="domain">
    <text evidence="11">The extracellular loops are most variable in sequence, and in some bacteria confer sensitivity to phage and/or colicins.</text>
</comment>
<keyword evidence="10 11" id="KW-0998">Cell outer membrane</keyword>
<evidence type="ECO:0000256" key="7">
    <source>
        <dbReference type="ARBA" id="ARBA00023114"/>
    </source>
</evidence>
<dbReference type="SUPFAM" id="SSF103088">
    <property type="entry name" value="OmpA-like"/>
    <property type="match status" value="1"/>
</dbReference>
<keyword evidence="5 11" id="KW-0812">Transmembrane</keyword>
<organism evidence="15 18">
    <name type="scientific">Aggregatibacter actinomycetemcomitans</name>
    <name type="common">Actinobacillus actinomycetemcomitans</name>
    <name type="synonym">Haemophilus actinomycetemcomitans</name>
    <dbReference type="NCBI Taxonomy" id="714"/>
    <lineage>
        <taxon>Bacteria</taxon>
        <taxon>Pseudomonadati</taxon>
        <taxon>Pseudomonadota</taxon>
        <taxon>Gammaproteobacteria</taxon>
        <taxon>Pasteurellales</taxon>
        <taxon>Pasteurellaceae</taxon>
        <taxon>Aggregatibacter</taxon>
    </lineage>
</organism>
<dbReference type="OrthoDB" id="1149075at2"/>
<feature type="disulfide bond" evidence="11">
    <location>
        <begin position="329"/>
        <end position="341"/>
    </location>
</feature>
<dbReference type="PROSITE" id="PS51123">
    <property type="entry name" value="OMPA_2"/>
    <property type="match status" value="1"/>
</dbReference>
<dbReference type="NCBIfam" id="NF008071">
    <property type="entry name" value="PRK10808.1"/>
    <property type="match status" value="1"/>
</dbReference>
<dbReference type="EMBL" id="PCGW01000002">
    <property type="protein sequence ID" value="PHO21384.1"/>
    <property type="molecule type" value="Genomic_DNA"/>
</dbReference>
<dbReference type="InterPro" id="IPR002368">
    <property type="entry name" value="OmpA"/>
</dbReference>
<dbReference type="eggNOG" id="COG3637">
    <property type="taxonomic scope" value="Bacteria"/>
</dbReference>
<keyword evidence="7 11" id="KW-0626">Porin</keyword>
<gene>
    <name evidence="11 15" type="primary">ompA</name>
    <name evidence="13" type="ORF">ACT75_01785</name>
    <name evidence="14" type="ORF">CQR80_01285</name>
    <name evidence="15" type="ORF">FXB79_00140</name>
</gene>
<reference evidence="13 16" key="1">
    <citation type="submission" date="2015-10" db="EMBL/GenBank/DDBJ databases">
        <title>Tn-seq of a polymicrobial infection.</title>
        <authorList>
            <person name="Stacy A."/>
            <person name="Rumbaugh K.P."/>
            <person name="Whiteley M."/>
        </authorList>
    </citation>
    <scope>NUCLEOTIDE SEQUENCE [LARGE SCALE GENOMIC DNA]</scope>
    <source>
        <strain evidence="13 16">624</strain>
    </source>
</reference>
<dbReference type="RefSeq" id="WP_005540199.1">
    <property type="nucleotide sequence ID" value="NZ_CP012959.1"/>
</dbReference>
<keyword evidence="4 11" id="KW-1134">Transmembrane beta strand</keyword>
<evidence type="ECO:0000256" key="5">
    <source>
        <dbReference type="ARBA" id="ARBA00022692"/>
    </source>
</evidence>
<dbReference type="AlphaFoldDB" id="A0A142FY56"/>
<evidence type="ECO:0000313" key="14">
    <source>
        <dbReference type="EMBL" id="PHO21384.1"/>
    </source>
</evidence>
<reference evidence="14 17" key="2">
    <citation type="submission" date="2017-10" db="EMBL/GenBank/DDBJ databases">
        <title>Draft genome sequences of Aggregatibacter actinomycetemcomitans strains 310a and 310b.</title>
        <authorList>
            <person name="May A.C."/>
            <person name="Ohta H."/>
            <person name="Maeda H."/>
            <person name="Kokeguchi S."/>
            <person name="Cugini C."/>
        </authorList>
    </citation>
    <scope>NUCLEOTIDE SEQUENCE [LARGE SCALE GENOMIC DNA]</scope>
    <source>
        <strain evidence="14 17">310b</strain>
    </source>
</reference>
<dbReference type="CDD" id="cd07185">
    <property type="entry name" value="OmpA_C-like"/>
    <property type="match status" value="1"/>
</dbReference>
<comment type="similarity">
    <text evidence="2 11">Belongs to the outer membrane OOP (TC 1.B.6) superfamily. OmpA family.</text>
</comment>
<evidence type="ECO:0000256" key="2">
    <source>
        <dbReference type="ARBA" id="ARBA00005710"/>
    </source>
</evidence>
<evidence type="ECO:0000256" key="1">
    <source>
        <dbReference type="ARBA" id="ARBA00004571"/>
    </source>
</evidence>
<dbReference type="Pfam" id="PF01389">
    <property type="entry name" value="OmpA_membrane"/>
    <property type="match status" value="1"/>
</dbReference>
<comment type="function">
    <text evidence="11">With TolR probably plays a role in maintaining the position of the peptidoglycan cell wall in the periplasm. Acts as a porin with low permeability that allows slow penetration of small solutes; an internal gate slows down solute passage.</text>
</comment>
<dbReference type="PROSITE" id="PS01068">
    <property type="entry name" value="OMPA_1"/>
    <property type="match status" value="1"/>
</dbReference>
<dbReference type="HAMAP" id="MF_00842">
    <property type="entry name" value="OmpA"/>
    <property type="match status" value="1"/>
</dbReference>
<feature type="signal peptide" evidence="11">
    <location>
        <begin position="1"/>
        <end position="24"/>
    </location>
</feature>
<dbReference type="PRINTS" id="PR01021">
    <property type="entry name" value="OMPADOMAIN"/>
</dbReference>
<keyword evidence="9 11" id="KW-1015">Disulfide bond</keyword>
<accession>A0A142FY56</accession>
<keyword evidence="17" id="KW-1185">Reference proteome</keyword>
<dbReference type="eggNOG" id="COG2885">
    <property type="taxonomic scope" value="Bacteria"/>
</dbReference>
<evidence type="ECO:0000256" key="9">
    <source>
        <dbReference type="ARBA" id="ARBA00023157"/>
    </source>
</evidence>
<evidence type="ECO:0000256" key="8">
    <source>
        <dbReference type="ARBA" id="ARBA00023136"/>
    </source>
</evidence>
<dbReference type="GO" id="GO:0015288">
    <property type="term" value="F:porin activity"/>
    <property type="evidence" value="ECO:0007669"/>
    <property type="project" value="UniProtKB-UniRule"/>
</dbReference>
<dbReference type="KEGG" id="aact:ACT75_01785"/>
<feature type="site" description="Part of salt bridge gating mechanism" evidence="11">
    <location>
        <position position="172"/>
    </location>
</feature>
<dbReference type="Proteomes" id="UP000072236">
    <property type="component" value="Chromosome"/>
</dbReference>
<comment type="subcellular location">
    <subcellularLocation>
        <location evidence="1 11">Cell outer membrane</location>
        <topology evidence="1 11">Multi-pass membrane protein</topology>
    </subcellularLocation>
</comment>
<dbReference type="Gene3D" id="2.40.160.20">
    <property type="match status" value="1"/>
</dbReference>
<sequence precursor="true">MKKTVIALATTAALAASVATIVQAAPQANTFYAGAKAGWASVRHGLNQYQYEQDGTVVGKAKKNSEAYGIFAGYQITDNFAVEAGYEFFGRGKVKEATGEKRITAHGSSLSLKASYPVLHNLDLYARAGAALIRVDYKDNTFGETHKFHDLKVSPVFAGGLEYAILPELALRLEYQWVSRVGNFGKAERKANYYENNESDVRYSPDIGSVALGLSYRFGQGSAPVIAPEVVNKVFNLNSDVTFAFNKANLKPQAQKTLDGISHEIAQVNNANIQVAGYTDRIGSDAYNQKLSQRRAETVANYLVSKGVSQQAISATGYGKANPVTGNKCDTVKGRKALIACLADDRRVEIAVNGTK</sequence>